<reference evidence="1 2" key="1">
    <citation type="submission" date="2019-07" db="EMBL/GenBank/DDBJ databases">
        <title>De Novo Assembly of kiwifruit Actinidia rufa.</title>
        <authorList>
            <person name="Sugita-Konishi S."/>
            <person name="Sato K."/>
            <person name="Mori E."/>
            <person name="Abe Y."/>
            <person name="Kisaki G."/>
            <person name="Hamano K."/>
            <person name="Suezawa K."/>
            <person name="Otani M."/>
            <person name="Fukuda T."/>
            <person name="Manabe T."/>
            <person name="Gomi K."/>
            <person name="Tabuchi M."/>
            <person name="Akimitsu K."/>
            <person name="Kataoka I."/>
        </authorList>
    </citation>
    <scope>NUCLEOTIDE SEQUENCE [LARGE SCALE GENOMIC DNA]</scope>
    <source>
        <strain evidence="2">cv. Fuchu</strain>
    </source>
</reference>
<comment type="caution">
    <text evidence="1">The sequence shown here is derived from an EMBL/GenBank/DDBJ whole genome shotgun (WGS) entry which is preliminary data.</text>
</comment>
<dbReference type="EMBL" id="BJWL01000005">
    <property type="protein sequence ID" value="GFY86844.1"/>
    <property type="molecule type" value="Genomic_DNA"/>
</dbReference>
<keyword evidence="2" id="KW-1185">Reference proteome</keyword>
<gene>
    <name evidence="1" type="ORF">Acr_05g0004830</name>
</gene>
<protein>
    <submittedName>
        <fullName evidence="1">Uncharacterized protein</fullName>
    </submittedName>
</protein>
<evidence type="ECO:0000313" key="2">
    <source>
        <dbReference type="Proteomes" id="UP000585474"/>
    </source>
</evidence>
<dbReference type="AlphaFoldDB" id="A0A7J0EK59"/>
<organism evidence="1 2">
    <name type="scientific">Actinidia rufa</name>
    <dbReference type="NCBI Taxonomy" id="165716"/>
    <lineage>
        <taxon>Eukaryota</taxon>
        <taxon>Viridiplantae</taxon>
        <taxon>Streptophyta</taxon>
        <taxon>Embryophyta</taxon>
        <taxon>Tracheophyta</taxon>
        <taxon>Spermatophyta</taxon>
        <taxon>Magnoliopsida</taxon>
        <taxon>eudicotyledons</taxon>
        <taxon>Gunneridae</taxon>
        <taxon>Pentapetalae</taxon>
        <taxon>asterids</taxon>
        <taxon>Ericales</taxon>
        <taxon>Actinidiaceae</taxon>
        <taxon>Actinidia</taxon>
    </lineage>
</organism>
<dbReference type="Proteomes" id="UP000585474">
    <property type="component" value="Unassembled WGS sequence"/>
</dbReference>
<sequence length="217" mass="24707">MDFNMKQWRVRRKSATSSEREMYMYEKTYSEVMSLVTSSPLRIPAYYMQSLSQNSHDGEKTATMASFHSTPVLSPAGLLPHSHYSSPRQLPLLRVFQLILRRISLAATAANTILKIRLVHRFFKKSDCSPDLKRKASTGSLPFSIPFLQSTVHMTFPSPSFLNGSLQRKNFDVRRIDLSALRFTADKVCECCLLEVMVKLIDHSAASNWDKTLVGLR</sequence>
<accession>A0A7J0EK59</accession>
<name>A0A7J0EK59_9ERIC</name>
<evidence type="ECO:0000313" key="1">
    <source>
        <dbReference type="EMBL" id="GFY86844.1"/>
    </source>
</evidence>
<proteinExistence type="predicted"/>